<evidence type="ECO:0000313" key="15">
    <source>
        <dbReference type="EMBL" id="PSF36818.1"/>
    </source>
</evidence>
<dbReference type="EMBL" id="PXOH01000012">
    <property type="protein sequence ID" value="PSF36818.1"/>
    <property type="molecule type" value="Genomic_DNA"/>
</dbReference>
<evidence type="ECO:0000259" key="14">
    <source>
        <dbReference type="Pfam" id="PF20260"/>
    </source>
</evidence>
<dbReference type="SUPFAM" id="SSF88697">
    <property type="entry name" value="PUA domain-like"/>
    <property type="match status" value="1"/>
</dbReference>
<dbReference type="InterPro" id="IPR029028">
    <property type="entry name" value="Alpha/beta_knot_MTases"/>
</dbReference>
<comment type="subcellular location">
    <subcellularLocation>
        <location evidence="1 12">Cytoplasm</location>
    </subcellularLocation>
</comment>
<protein>
    <recommendedName>
        <fullName evidence="4 12">Ribosomal RNA small subunit methyltransferase E</fullName>
        <ecNumber evidence="3 12">2.1.1.193</ecNumber>
    </recommendedName>
</protein>
<evidence type="ECO:0000256" key="3">
    <source>
        <dbReference type="ARBA" id="ARBA00012328"/>
    </source>
</evidence>
<dbReference type="EC" id="2.1.1.193" evidence="3 12"/>
<feature type="domain" description="Ribosomal RNA small subunit methyltransferase E PUA-like" evidence="14">
    <location>
        <begin position="19"/>
        <end position="55"/>
    </location>
</feature>
<comment type="catalytic activity">
    <reaction evidence="11 12">
        <text>uridine(1498) in 16S rRNA + S-adenosyl-L-methionine = N(3)-methyluridine(1498) in 16S rRNA + S-adenosyl-L-homocysteine + H(+)</text>
        <dbReference type="Rhea" id="RHEA:42920"/>
        <dbReference type="Rhea" id="RHEA-COMP:10283"/>
        <dbReference type="Rhea" id="RHEA-COMP:10284"/>
        <dbReference type="ChEBI" id="CHEBI:15378"/>
        <dbReference type="ChEBI" id="CHEBI:57856"/>
        <dbReference type="ChEBI" id="CHEBI:59789"/>
        <dbReference type="ChEBI" id="CHEBI:65315"/>
        <dbReference type="ChEBI" id="CHEBI:74502"/>
        <dbReference type="EC" id="2.1.1.193"/>
    </reaction>
</comment>
<evidence type="ECO:0000256" key="12">
    <source>
        <dbReference type="PIRNR" id="PIRNR015601"/>
    </source>
</evidence>
<evidence type="ECO:0000256" key="9">
    <source>
        <dbReference type="ARBA" id="ARBA00022691"/>
    </source>
</evidence>
<evidence type="ECO:0000259" key="13">
    <source>
        <dbReference type="Pfam" id="PF04452"/>
    </source>
</evidence>
<evidence type="ECO:0000256" key="7">
    <source>
        <dbReference type="ARBA" id="ARBA00022603"/>
    </source>
</evidence>
<gene>
    <name evidence="15" type="ORF">C7H19_12690</name>
</gene>
<dbReference type="Pfam" id="PF04452">
    <property type="entry name" value="Methyltrans_RNA"/>
    <property type="match status" value="1"/>
</dbReference>
<evidence type="ECO:0000256" key="10">
    <source>
        <dbReference type="ARBA" id="ARBA00025699"/>
    </source>
</evidence>
<keyword evidence="16" id="KW-1185">Reference proteome</keyword>
<dbReference type="GO" id="GO:0070042">
    <property type="term" value="F:rRNA (uridine-N3-)-methyltransferase activity"/>
    <property type="evidence" value="ECO:0007669"/>
    <property type="project" value="TreeGrafter"/>
</dbReference>
<evidence type="ECO:0000256" key="2">
    <source>
        <dbReference type="ARBA" id="ARBA00005528"/>
    </source>
</evidence>
<organism evidence="15 16">
    <name type="scientific">Aphanothece hegewaldii CCALA 016</name>
    <dbReference type="NCBI Taxonomy" id="2107694"/>
    <lineage>
        <taxon>Bacteria</taxon>
        <taxon>Bacillati</taxon>
        <taxon>Cyanobacteriota</taxon>
        <taxon>Cyanophyceae</taxon>
        <taxon>Oscillatoriophycideae</taxon>
        <taxon>Chroococcales</taxon>
        <taxon>Aphanothecaceae</taxon>
        <taxon>Aphanothece</taxon>
    </lineage>
</organism>
<dbReference type="GO" id="GO:0070475">
    <property type="term" value="P:rRNA base methylation"/>
    <property type="evidence" value="ECO:0007669"/>
    <property type="project" value="TreeGrafter"/>
</dbReference>
<dbReference type="NCBIfam" id="NF008697">
    <property type="entry name" value="PRK11713.4-1"/>
    <property type="match status" value="1"/>
</dbReference>
<keyword evidence="7 12" id="KW-0489">Methyltransferase</keyword>
<evidence type="ECO:0000256" key="5">
    <source>
        <dbReference type="ARBA" id="ARBA00022490"/>
    </source>
</evidence>
<dbReference type="NCBIfam" id="TIGR00046">
    <property type="entry name" value="RsmE family RNA methyltransferase"/>
    <property type="match status" value="1"/>
</dbReference>
<dbReference type="CDD" id="cd18084">
    <property type="entry name" value="RsmE-like"/>
    <property type="match status" value="1"/>
</dbReference>
<evidence type="ECO:0000256" key="1">
    <source>
        <dbReference type="ARBA" id="ARBA00004496"/>
    </source>
</evidence>
<keyword evidence="5 12" id="KW-0963">Cytoplasm</keyword>
<sequence>MVYRLIIDPIQNQNGQIILTVEQQHYLKRVLRLKTGSCFVIMDGQGSAWNAELQENTAILRDLLKETTELPIAITLMVAIPKGNGFDEIVRCCTEMGVTQIVPIISQRTLVQPSSHKLERWRKIAKEAAEQSERQNTPVISDVTLFKDALTMIADPKISGYICVTRIQSEHLMQALKKTSSQSIMLLTGPEGGWTTEEVEQAINQGFQAVSLGSRILRAVTAPLVAMTIVAAITESQ</sequence>
<evidence type="ECO:0000256" key="8">
    <source>
        <dbReference type="ARBA" id="ARBA00022679"/>
    </source>
</evidence>
<keyword evidence="9 12" id="KW-0949">S-adenosyl-L-methionine</keyword>
<dbReference type="Pfam" id="PF20260">
    <property type="entry name" value="PUA_4"/>
    <property type="match status" value="1"/>
</dbReference>
<dbReference type="GO" id="GO:0005737">
    <property type="term" value="C:cytoplasm"/>
    <property type="evidence" value="ECO:0007669"/>
    <property type="project" value="UniProtKB-SubCell"/>
</dbReference>
<evidence type="ECO:0000256" key="6">
    <source>
        <dbReference type="ARBA" id="ARBA00022552"/>
    </source>
</evidence>
<reference evidence="15 16" key="1">
    <citation type="submission" date="2018-03" db="EMBL/GenBank/DDBJ databases">
        <title>The ancient ancestry and fast evolution of plastids.</title>
        <authorList>
            <person name="Moore K.R."/>
            <person name="Magnabosco C."/>
            <person name="Momper L."/>
            <person name="Gold D.A."/>
            <person name="Bosak T."/>
            <person name="Fournier G.P."/>
        </authorList>
    </citation>
    <scope>NUCLEOTIDE SEQUENCE [LARGE SCALE GENOMIC DNA]</scope>
    <source>
        <strain evidence="15 16">CCALA 016</strain>
    </source>
</reference>
<dbReference type="SUPFAM" id="SSF75217">
    <property type="entry name" value="alpha/beta knot"/>
    <property type="match status" value="1"/>
</dbReference>
<keyword evidence="6 12" id="KW-0698">rRNA processing</keyword>
<keyword evidence="8 12" id="KW-0808">Transferase</keyword>
<comment type="similarity">
    <text evidence="2 12">Belongs to the RNA methyltransferase RsmE family.</text>
</comment>
<reference evidence="15 16" key="2">
    <citation type="submission" date="2018-03" db="EMBL/GenBank/DDBJ databases">
        <authorList>
            <person name="Keele B.F."/>
        </authorList>
    </citation>
    <scope>NUCLEOTIDE SEQUENCE [LARGE SCALE GENOMIC DNA]</scope>
    <source>
        <strain evidence="15 16">CCALA 016</strain>
    </source>
</reference>
<evidence type="ECO:0000313" key="16">
    <source>
        <dbReference type="Proteomes" id="UP000239001"/>
    </source>
</evidence>
<evidence type="ECO:0000256" key="11">
    <source>
        <dbReference type="ARBA" id="ARBA00047944"/>
    </source>
</evidence>
<dbReference type="InterPro" id="IPR015947">
    <property type="entry name" value="PUA-like_sf"/>
</dbReference>
<dbReference type="InterPro" id="IPR046887">
    <property type="entry name" value="RsmE_PUA-like"/>
</dbReference>
<dbReference type="PIRSF" id="PIRSF015601">
    <property type="entry name" value="MTase_slr0722"/>
    <property type="match status" value="1"/>
</dbReference>
<dbReference type="Gene3D" id="3.40.1280.10">
    <property type="match status" value="1"/>
</dbReference>
<feature type="domain" description="Ribosomal RNA small subunit methyltransferase E methyltransferase" evidence="13">
    <location>
        <begin position="69"/>
        <end position="230"/>
    </location>
</feature>
<dbReference type="InterPro" id="IPR029026">
    <property type="entry name" value="tRNA_m1G_MTases_N"/>
</dbReference>
<evidence type="ECO:0000256" key="4">
    <source>
        <dbReference type="ARBA" id="ARBA00013673"/>
    </source>
</evidence>
<dbReference type="PANTHER" id="PTHR30027">
    <property type="entry name" value="RIBOSOMAL RNA SMALL SUBUNIT METHYLTRANSFERASE E"/>
    <property type="match status" value="1"/>
</dbReference>
<dbReference type="RefSeq" id="WP_106457249.1">
    <property type="nucleotide sequence ID" value="NZ_PXOH01000012.1"/>
</dbReference>
<dbReference type="Proteomes" id="UP000239001">
    <property type="component" value="Unassembled WGS sequence"/>
</dbReference>
<comment type="function">
    <text evidence="10 12">Specifically methylates the N3 position of the uracil ring of uridine 1498 (m3U1498) in 16S rRNA. Acts on the fully assembled 30S ribosomal subunit.</text>
</comment>
<accession>A0A2T1LXC2</accession>
<dbReference type="OrthoDB" id="9815641at2"/>
<comment type="caution">
    <text evidence="15">The sequence shown here is derived from an EMBL/GenBank/DDBJ whole genome shotgun (WGS) entry which is preliminary data.</text>
</comment>
<dbReference type="InterPro" id="IPR046886">
    <property type="entry name" value="RsmE_MTase_dom"/>
</dbReference>
<dbReference type="AlphaFoldDB" id="A0A2T1LXC2"/>
<dbReference type="PANTHER" id="PTHR30027:SF3">
    <property type="entry name" value="16S RRNA (URACIL(1498)-N(3))-METHYLTRANSFERASE"/>
    <property type="match status" value="1"/>
</dbReference>
<name>A0A2T1LXC2_9CHRO</name>
<proteinExistence type="inferred from homology"/>
<dbReference type="InterPro" id="IPR006700">
    <property type="entry name" value="RsmE"/>
</dbReference>